<evidence type="ECO:0000256" key="4">
    <source>
        <dbReference type="ARBA" id="ARBA00022741"/>
    </source>
</evidence>
<evidence type="ECO:0000259" key="13">
    <source>
        <dbReference type="SMART" id="SM00382"/>
    </source>
</evidence>
<evidence type="ECO:0000259" key="14">
    <source>
        <dbReference type="SMART" id="SM01024"/>
    </source>
</evidence>
<keyword evidence="3 12" id="KW-0812">Transmembrane</keyword>
<dbReference type="SMART" id="SM00382">
    <property type="entry name" value="AAA"/>
    <property type="match status" value="1"/>
</dbReference>
<dbReference type="Pfam" id="PF08740">
    <property type="entry name" value="BCS1_N"/>
    <property type="match status" value="1"/>
</dbReference>
<dbReference type="Proteomes" id="UP001329825">
    <property type="component" value="Chromosome 2"/>
</dbReference>
<dbReference type="InterPro" id="IPR050747">
    <property type="entry name" value="Mitochondrial_chaperone_BCS1"/>
</dbReference>
<feature type="domain" description="AAA+ ATPase" evidence="13">
    <location>
        <begin position="253"/>
        <end position="405"/>
    </location>
</feature>
<gene>
    <name evidence="15" type="ORF">IL334_001941</name>
</gene>
<sequence>MHFDASPQDNLHSALTVALAGLLVAALGHLWSKIQSRLFKVLFPSAYISSSDPAYEWIEAYLAQDHNAQKQLRSFQLSTADLRQSKIDDDLRSLARRRSKAVDRTLVLDRACATFTGQVVGQMTPLCNKSIRIRYQGKCLWITRKRQSSSHISTKSEQDKEYFKISGSWFQTSAIKDIVIHSHDQFFSRTKNELKVLTFSGKWGFWTDLVTRPSRSISSVFIPSRVKNLLLKDIDDFRSQDTKDWYRAKCIKHTRSYLLHGPPGSGKTSLVTAIASELGLRINVIDPTAPGMDDIKLSNAFRGCRRGQIILIENIDEILPYSPLNERSQKPVNVPPTVADSSDVYEIPDESTSTVILQGLYIALDGICCAEDIVIFATANCVEALDPKLLRPGRFDLLIPFSNATPEQAKALFVHFFSVEDEQKSYIPENEEAVAAQSRLERGMLNDLGNTFAHRVLGLTMDGDDKMHMERERDSSALSVSMASIQGYLLNHKGNPVSAVEMAARVGEGH</sequence>
<reference evidence="15 16" key="1">
    <citation type="submission" date="2024-01" db="EMBL/GenBank/DDBJ databases">
        <title>Comparative genomics of Cryptococcus and Kwoniella reveals pathogenesis evolution and contrasting modes of karyotype evolution via chromosome fusion or intercentromeric recombination.</title>
        <authorList>
            <person name="Coelho M.A."/>
            <person name="David-Palma M."/>
            <person name="Shea T."/>
            <person name="Bowers K."/>
            <person name="McGinley-Smith S."/>
            <person name="Mohammad A.W."/>
            <person name="Gnirke A."/>
            <person name="Yurkov A.M."/>
            <person name="Nowrousian M."/>
            <person name="Sun S."/>
            <person name="Cuomo C.A."/>
            <person name="Heitman J."/>
        </authorList>
    </citation>
    <scope>NUCLEOTIDE SEQUENCE [LARGE SCALE GENOMIC DNA]</scope>
    <source>
        <strain evidence="15">CBS 11374</strain>
    </source>
</reference>
<dbReference type="InterPro" id="IPR014851">
    <property type="entry name" value="BCS1_N"/>
</dbReference>
<dbReference type="GeneID" id="87954072"/>
<feature type="transmembrane region" description="Helical" evidence="12">
    <location>
        <begin position="12"/>
        <end position="31"/>
    </location>
</feature>
<evidence type="ECO:0000256" key="1">
    <source>
        <dbReference type="ARBA" id="ARBA00004434"/>
    </source>
</evidence>
<dbReference type="InterPro" id="IPR057495">
    <property type="entry name" value="AAA_lid_BCS1"/>
</dbReference>
<evidence type="ECO:0000256" key="2">
    <source>
        <dbReference type="ARBA" id="ARBA00007448"/>
    </source>
</evidence>
<dbReference type="Pfam" id="PF25426">
    <property type="entry name" value="AAA_lid_BCS1"/>
    <property type="match status" value="1"/>
</dbReference>
<dbReference type="SMART" id="SM01024">
    <property type="entry name" value="BCS1_N"/>
    <property type="match status" value="1"/>
</dbReference>
<keyword evidence="8 12" id="KW-1133">Transmembrane helix</keyword>
<dbReference type="EMBL" id="CP141882">
    <property type="protein sequence ID" value="WRT65000.1"/>
    <property type="molecule type" value="Genomic_DNA"/>
</dbReference>
<dbReference type="InterPro" id="IPR003959">
    <property type="entry name" value="ATPase_AAA_core"/>
</dbReference>
<evidence type="ECO:0008006" key="17">
    <source>
        <dbReference type="Google" id="ProtNLM"/>
    </source>
</evidence>
<dbReference type="Pfam" id="PF00004">
    <property type="entry name" value="AAA"/>
    <property type="match status" value="1"/>
</dbReference>
<dbReference type="InterPro" id="IPR003593">
    <property type="entry name" value="AAA+_ATPase"/>
</dbReference>
<evidence type="ECO:0000256" key="10">
    <source>
        <dbReference type="ARBA" id="ARBA00023136"/>
    </source>
</evidence>
<comment type="similarity">
    <text evidence="2">Belongs to the AAA ATPase family. BCS1 subfamily.</text>
</comment>
<dbReference type="SUPFAM" id="SSF52540">
    <property type="entry name" value="P-loop containing nucleoside triphosphate hydrolases"/>
    <property type="match status" value="1"/>
</dbReference>
<evidence type="ECO:0000256" key="7">
    <source>
        <dbReference type="ARBA" id="ARBA00022840"/>
    </source>
</evidence>
<comment type="subcellular location">
    <subcellularLocation>
        <location evidence="1">Mitochondrion inner membrane</location>
        <topology evidence="1">Single-pass membrane protein</topology>
    </subcellularLocation>
</comment>
<evidence type="ECO:0000256" key="11">
    <source>
        <dbReference type="ARBA" id="ARBA00048778"/>
    </source>
</evidence>
<evidence type="ECO:0000256" key="5">
    <source>
        <dbReference type="ARBA" id="ARBA00022792"/>
    </source>
</evidence>
<feature type="domain" description="BCS1 N-terminal" evidence="14">
    <location>
        <begin position="18"/>
        <end position="220"/>
    </location>
</feature>
<keyword evidence="16" id="KW-1185">Reference proteome</keyword>
<evidence type="ECO:0000313" key="16">
    <source>
        <dbReference type="Proteomes" id="UP001329825"/>
    </source>
</evidence>
<evidence type="ECO:0000256" key="8">
    <source>
        <dbReference type="ARBA" id="ARBA00022989"/>
    </source>
</evidence>
<dbReference type="Gene3D" id="3.40.50.300">
    <property type="entry name" value="P-loop containing nucleotide triphosphate hydrolases"/>
    <property type="match status" value="1"/>
</dbReference>
<keyword evidence="10 12" id="KW-0472">Membrane</keyword>
<keyword evidence="6" id="KW-0378">Hydrolase</keyword>
<keyword evidence="4" id="KW-0547">Nucleotide-binding</keyword>
<accession>A0ABZ1CUW6</accession>
<dbReference type="InterPro" id="IPR027417">
    <property type="entry name" value="P-loop_NTPase"/>
</dbReference>
<evidence type="ECO:0000313" key="15">
    <source>
        <dbReference type="EMBL" id="WRT65000.1"/>
    </source>
</evidence>
<keyword evidence="9" id="KW-0496">Mitochondrion</keyword>
<protein>
    <recommendedName>
        <fullName evidence="17">AAA+ ATPase domain-containing protein</fullName>
    </recommendedName>
</protein>
<dbReference type="RefSeq" id="XP_062789740.1">
    <property type="nucleotide sequence ID" value="XM_062933689.1"/>
</dbReference>
<dbReference type="PANTHER" id="PTHR23070">
    <property type="entry name" value="BCS1 AAA-TYPE ATPASE"/>
    <property type="match status" value="1"/>
</dbReference>
<evidence type="ECO:0000256" key="12">
    <source>
        <dbReference type="SAM" id="Phobius"/>
    </source>
</evidence>
<keyword evidence="7" id="KW-0067">ATP-binding</keyword>
<proteinExistence type="inferred from homology"/>
<evidence type="ECO:0000256" key="9">
    <source>
        <dbReference type="ARBA" id="ARBA00023128"/>
    </source>
</evidence>
<comment type="catalytic activity">
    <reaction evidence="11">
        <text>ATP + H2O = ADP + phosphate + H(+)</text>
        <dbReference type="Rhea" id="RHEA:13065"/>
        <dbReference type="ChEBI" id="CHEBI:15377"/>
        <dbReference type="ChEBI" id="CHEBI:15378"/>
        <dbReference type="ChEBI" id="CHEBI:30616"/>
        <dbReference type="ChEBI" id="CHEBI:43474"/>
        <dbReference type="ChEBI" id="CHEBI:456216"/>
    </reaction>
    <physiologicalReaction direction="left-to-right" evidence="11">
        <dbReference type="Rhea" id="RHEA:13066"/>
    </physiologicalReaction>
</comment>
<organism evidence="15 16">
    <name type="scientific">Kwoniella shivajii</name>
    <dbReference type="NCBI Taxonomy" id="564305"/>
    <lineage>
        <taxon>Eukaryota</taxon>
        <taxon>Fungi</taxon>
        <taxon>Dikarya</taxon>
        <taxon>Basidiomycota</taxon>
        <taxon>Agaricomycotina</taxon>
        <taxon>Tremellomycetes</taxon>
        <taxon>Tremellales</taxon>
        <taxon>Cryptococcaceae</taxon>
        <taxon>Kwoniella</taxon>
    </lineage>
</organism>
<name>A0ABZ1CUW6_9TREE</name>
<keyword evidence="5" id="KW-0999">Mitochondrion inner membrane</keyword>
<evidence type="ECO:0000256" key="6">
    <source>
        <dbReference type="ARBA" id="ARBA00022801"/>
    </source>
</evidence>
<evidence type="ECO:0000256" key="3">
    <source>
        <dbReference type="ARBA" id="ARBA00022692"/>
    </source>
</evidence>